<feature type="transmembrane region" description="Helical" evidence="1">
    <location>
        <begin position="170"/>
        <end position="199"/>
    </location>
</feature>
<keyword evidence="1" id="KW-1133">Transmembrane helix</keyword>
<organism evidence="2 3">
    <name type="scientific">Jiangella mangrovi</name>
    <dbReference type="NCBI Taxonomy" id="1524084"/>
    <lineage>
        <taxon>Bacteria</taxon>
        <taxon>Bacillati</taxon>
        <taxon>Actinomycetota</taxon>
        <taxon>Actinomycetes</taxon>
        <taxon>Jiangellales</taxon>
        <taxon>Jiangellaceae</taxon>
        <taxon>Jiangella</taxon>
    </lineage>
</organism>
<evidence type="ECO:0000256" key="1">
    <source>
        <dbReference type="SAM" id="Phobius"/>
    </source>
</evidence>
<keyword evidence="1" id="KW-0812">Transmembrane</keyword>
<proteinExistence type="predicted"/>
<comment type="caution">
    <text evidence="2">The sequence shown here is derived from an EMBL/GenBank/DDBJ whole genome shotgun (WGS) entry which is preliminary data.</text>
</comment>
<gene>
    <name evidence="2" type="ORF">HD601_001802</name>
</gene>
<feature type="transmembrane region" description="Helical" evidence="1">
    <location>
        <begin position="12"/>
        <end position="35"/>
    </location>
</feature>
<keyword evidence="1" id="KW-0472">Membrane</keyword>
<feature type="transmembrane region" description="Helical" evidence="1">
    <location>
        <begin position="122"/>
        <end position="149"/>
    </location>
</feature>
<reference evidence="2 3" key="1">
    <citation type="submission" date="2020-08" db="EMBL/GenBank/DDBJ databases">
        <title>Sequencing the genomes of 1000 actinobacteria strains.</title>
        <authorList>
            <person name="Klenk H.-P."/>
        </authorList>
    </citation>
    <scope>NUCLEOTIDE SEQUENCE [LARGE SCALE GENOMIC DNA]</scope>
    <source>
        <strain evidence="2 3">DSM 102122</strain>
    </source>
</reference>
<feature type="transmembrane region" description="Helical" evidence="1">
    <location>
        <begin position="263"/>
        <end position="289"/>
    </location>
</feature>
<dbReference type="Proteomes" id="UP000542813">
    <property type="component" value="Unassembled WGS sequence"/>
</dbReference>
<dbReference type="AlphaFoldDB" id="A0A7W9LKM7"/>
<evidence type="ECO:0000313" key="2">
    <source>
        <dbReference type="EMBL" id="MBB5787227.1"/>
    </source>
</evidence>
<sequence length="353" mass="37588">MSQWPRWSATFVLVVVAGYVLAALAWTVGAPYAFARPSNPESTFDQHWLADLPPDVVQTATIVGGSILALAVTLMRMRLGGALRPVLLTLGWVSALFLSLVLPGPQSLDAIPVLNLLNVKRLSWVTVHLVLLAYAGMALAAATTAYARATRGACVSCGRSDRPGWNRDRWAKLGLITALAAFVAPLGYAVVRILWAFGIPVGTTEAFLDRLAAANPGHATTYMELALAAMAMGGGLLCFGLTRPWSQVWPRSVLGLAGRPVPHWFPIAMATVCGVGLSGIGTLLIPGLIRFAAGEPGYYAGTDVPMTWVSHIPAMSLVLWGPLVLLSAVAFHFRTRRPCRRCGRGTTPTAVRA</sequence>
<dbReference type="EMBL" id="JACHMM010000001">
    <property type="protein sequence ID" value="MBB5787227.1"/>
    <property type="molecule type" value="Genomic_DNA"/>
</dbReference>
<keyword evidence="3" id="KW-1185">Reference proteome</keyword>
<accession>A0A7W9LKM7</accession>
<feature type="transmembrane region" description="Helical" evidence="1">
    <location>
        <begin position="82"/>
        <end position="102"/>
    </location>
</feature>
<protein>
    <submittedName>
        <fullName evidence="2">Uncharacterized protein</fullName>
    </submittedName>
</protein>
<feature type="transmembrane region" description="Helical" evidence="1">
    <location>
        <begin position="219"/>
        <end position="242"/>
    </location>
</feature>
<feature type="transmembrane region" description="Helical" evidence="1">
    <location>
        <begin position="55"/>
        <end position="75"/>
    </location>
</feature>
<name>A0A7W9LKM7_9ACTN</name>
<evidence type="ECO:0000313" key="3">
    <source>
        <dbReference type="Proteomes" id="UP000542813"/>
    </source>
</evidence>
<feature type="transmembrane region" description="Helical" evidence="1">
    <location>
        <begin position="309"/>
        <end position="331"/>
    </location>
</feature>
<dbReference type="RefSeq" id="WP_221440720.1">
    <property type="nucleotide sequence ID" value="NZ_JACHMM010000001.1"/>
</dbReference>